<keyword evidence="2" id="KW-1185">Reference proteome</keyword>
<dbReference type="EMBL" id="BSDY01000017">
    <property type="protein sequence ID" value="GLI57393.1"/>
    <property type="molecule type" value="Genomic_DNA"/>
</dbReference>
<name>A0A9W6LP70_9FUSO</name>
<accession>A0A9W6LP70</accession>
<dbReference type="AlphaFoldDB" id="A0A9W6LP70"/>
<proteinExistence type="predicted"/>
<protein>
    <submittedName>
        <fullName evidence="1">Uncharacterized protein</fullName>
    </submittedName>
</protein>
<gene>
    <name evidence="1" type="ORF">PM10SUCC1_29070</name>
</gene>
<sequence length="47" mass="5283">MGEYGVEVLITLVDSSVTKLRSNKKKLNKVIPQKTKARGKILILRES</sequence>
<comment type="caution">
    <text evidence="1">The sequence shown here is derived from an EMBL/GenBank/DDBJ whole genome shotgun (WGS) entry which is preliminary data.</text>
</comment>
<dbReference type="Proteomes" id="UP001144471">
    <property type="component" value="Unassembled WGS sequence"/>
</dbReference>
<reference evidence="1" key="1">
    <citation type="submission" date="2022-12" db="EMBL/GenBank/DDBJ databases">
        <title>Reference genome sequencing for broad-spectrum identification of bacterial and archaeal isolates by mass spectrometry.</title>
        <authorList>
            <person name="Sekiguchi Y."/>
            <person name="Tourlousse D.M."/>
        </authorList>
    </citation>
    <scope>NUCLEOTIDE SEQUENCE</scope>
    <source>
        <strain evidence="1">10succ1</strain>
    </source>
</reference>
<evidence type="ECO:0000313" key="1">
    <source>
        <dbReference type="EMBL" id="GLI57393.1"/>
    </source>
</evidence>
<evidence type="ECO:0000313" key="2">
    <source>
        <dbReference type="Proteomes" id="UP001144471"/>
    </source>
</evidence>
<organism evidence="1 2">
    <name type="scientific">Propionigenium maris DSM 9537</name>
    <dbReference type="NCBI Taxonomy" id="1123000"/>
    <lineage>
        <taxon>Bacteria</taxon>
        <taxon>Fusobacteriati</taxon>
        <taxon>Fusobacteriota</taxon>
        <taxon>Fusobacteriia</taxon>
        <taxon>Fusobacteriales</taxon>
        <taxon>Fusobacteriaceae</taxon>
        <taxon>Propionigenium</taxon>
    </lineage>
</organism>